<dbReference type="Pfam" id="PF00651">
    <property type="entry name" value="BTB"/>
    <property type="match status" value="1"/>
</dbReference>
<name>A0A6P8J5P6_ACTTE</name>
<dbReference type="InterPro" id="IPR000210">
    <property type="entry name" value="BTB/POZ_dom"/>
</dbReference>
<dbReference type="InParanoid" id="A0A6P8J5P6"/>
<dbReference type="Pfam" id="PF07707">
    <property type="entry name" value="BACK"/>
    <property type="match status" value="1"/>
</dbReference>
<gene>
    <name evidence="5" type="primary">LOC116306790</name>
</gene>
<dbReference type="Gene3D" id="1.25.40.420">
    <property type="match status" value="1"/>
</dbReference>
<dbReference type="Gene3D" id="3.30.710.10">
    <property type="entry name" value="Potassium Channel Kv1.1, Chain A"/>
    <property type="match status" value="1"/>
</dbReference>
<dbReference type="Pfam" id="PF01344">
    <property type="entry name" value="Kelch_1"/>
    <property type="match status" value="2"/>
</dbReference>
<organism evidence="4 5">
    <name type="scientific">Actinia tenebrosa</name>
    <name type="common">Australian red waratah sea anemone</name>
    <dbReference type="NCBI Taxonomy" id="6105"/>
    <lineage>
        <taxon>Eukaryota</taxon>
        <taxon>Metazoa</taxon>
        <taxon>Cnidaria</taxon>
        <taxon>Anthozoa</taxon>
        <taxon>Hexacorallia</taxon>
        <taxon>Actiniaria</taxon>
        <taxon>Actiniidae</taxon>
        <taxon>Actinia</taxon>
    </lineage>
</organism>
<evidence type="ECO:0000313" key="5">
    <source>
        <dbReference type="RefSeq" id="XP_031572745.1"/>
    </source>
</evidence>
<evidence type="ECO:0000313" key="4">
    <source>
        <dbReference type="Proteomes" id="UP000515163"/>
    </source>
</evidence>
<dbReference type="AlphaFoldDB" id="A0A6P8J5P6"/>
<dbReference type="InterPro" id="IPR011333">
    <property type="entry name" value="SKP1/BTB/POZ_sf"/>
</dbReference>
<dbReference type="GeneID" id="116306790"/>
<dbReference type="KEGG" id="aten:116306790"/>
<dbReference type="PANTHER" id="PTHR24412:SF501">
    <property type="entry name" value="BTB DOMAIN-CONTAINING PROTEIN"/>
    <property type="match status" value="1"/>
</dbReference>
<evidence type="ECO:0000259" key="3">
    <source>
        <dbReference type="PROSITE" id="PS50097"/>
    </source>
</evidence>
<evidence type="ECO:0000256" key="2">
    <source>
        <dbReference type="ARBA" id="ARBA00022737"/>
    </source>
</evidence>
<dbReference type="RefSeq" id="XP_031572745.1">
    <property type="nucleotide sequence ID" value="XM_031716885.1"/>
</dbReference>
<evidence type="ECO:0000256" key="1">
    <source>
        <dbReference type="ARBA" id="ARBA00022441"/>
    </source>
</evidence>
<dbReference type="InterPro" id="IPR017096">
    <property type="entry name" value="BTB-kelch_protein"/>
</dbReference>
<sequence>MSAQRRFQIPLHSNESLQIMNELRRKRELCDVSLHVGGQEFHAHRVVLAGASSYLRAMFTNGMLESGMRDIKLQGLEPSVMENLLDFVYTGSVDITVENVQALLSGATLLNLPLLGQACCSFLQSHLEATNCLGIRAFADLYSCTDLEQAAYRYICQHFLDVVKCEEFLQLSKQGLLNLLEQDDVQVRSEDQIFEAVEAWIFHDFNQRKEFTAELITRVRIPLISLGFLETRVFPSKIVKTNAECQLLLGQILNESARNLPPYMTTSRAQPQSIYAVGGRNGIDCQLSTLERYDLLADEWVMMESMKHARTAVGACSLNGLLYVIGGECAVNSPHDDTMYVRYTECYDPIAHEWISLADIAIQRSFISVAAFNGCIYAIGGEDRTCSYNYVERYDPKTNHWTTMQSMRRKRSGAGIAICDGKIYVAGGYDRGVHSDRASVECYDPETDTWSFVTELEKARSGLVLLSHNHHLYAFGGRNRSTDHYFDLAEKYNPQTNKWVQVAPLLTPRAWPAATVFDGKIFVMGGFDGANRLASAEAYDPESNSWTYVRDMNVCRAGCGAAVL</sequence>
<dbReference type="SMART" id="SM00225">
    <property type="entry name" value="BTB"/>
    <property type="match status" value="1"/>
</dbReference>
<dbReference type="PRINTS" id="PR00501">
    <property type="entry name" value="KELCHREPEAT"/>
</dbReference>
<keyword evidence="1" id="KW-0880">Kelch repeat</keyword>
<feature type="domain" description="BTB" evidence="3">
    <location>
        <begin position="30"/>
        <end position="97"/>
    </location>
</feature>
<dbReference type="PROSITE" id="PS50097">
    <property type="entry name" value="BTB"/>
    <property type="match status" value="1"/>
</dbReference>
<keyword evidence="4" id="KW-1185">Reference proteome</keyword>
<dbReference type="FunFam" id="3.30.710.10:FF:000001">
    <property type="entry name" value="Kelch-like family member 20"/>
    <property type="match status" value="1"/>
</dbReference>
<dbReference type="SMART" id="SM00612">
    <property type="entry name" value="Kelch"/>
    <property type="match status" value="6"/>
</dbReference>
<dbReference type="SMART" id="SM00875">
    <property type="entry name" value="BACK"/>
    <property type="match status" value="1"/>
</dbReference>
<dbReference type="Gene3D" id="2.120.10.80">
    <property type="entry name" value="Kelch-type beta propeller"/>
    <property type="match status" value="2"/>
</dbReference>
<dbReference type="SUPFAM" id="SSF117281">
    <property type="entry name" value="Kelch motif"/>
    <property type="match status" value="1"/>
</dbReference>
<dbReference type="PIRSF" id="PIRSF037037">
    <property type="entry name" value="Kelch-like_protein_gigaxonin"/>
    <property type="match status" value="1"/>
</dbReference>
<dbReference type="InterPro" id="IPR011705">
    <property type="entry name" value="BACK"/>
</dbReference>
<proteinExistence type="predicted"/>
<dbReference type="InterPro" id="IPR006652">
    <property type="entry name" value="Kelch_1"/>
</dbReference>
<protein>
    <submittedName>
        <fullName evidence="5">Kelch-like protein 17</fullName>
    </submittedName>
</protein>
<dbReference type="SUPFAM" id="SSF54695">
    <property type="entry name" value="POZ domain"/>
    <property type="match status" value="1"/>
</dbReference>
<dbReference type="Proteomes" id="UP000515163">
    <property type="component" value="Unplaced"/>
</dbReference>
<dbReference type="InterPro" id="IPR015915">
    <property type="entry name" value="Kelch-typ_b-propeller"/>
</dbReference>
<dbReference type="PANTHER" id="PTHR24412">
    <property type="entry name" value="KELCH PROTEIN"/>
    <property type="match status" value="1"/>
</dbReference>
<keyword evidence="2" id="KW-0677">Repeat</keyword>
<reference evidence="5" key="1">
    <citation type="submission" date="2025-08" db="UniProtKB">
        <authorList>
            <consortium name="RefSeq"/>
        </authorList>
    </citation>
    <scope>IDENTIFICATION</scope>
    <source>
        <tissue evidence="5">Tentacle</tissue>
    </source>
</reference>
<dbReference type="OrthoDB" id="45365at2759"/>
<dbReference type="Pfam" id="PF24681">
    <property type="entry name" value="Kelch_KLHDC2_KLHL20_DRC7"/>
    <property type="match status" value="1"/>
</dbReference>
<dbReference type="FunFam" id="1.25.40.420:FF:000001">
    <property type="entry name" value="Kelch-like family member 12"/>
    <property type="match status" value="1"/>
</dbReference>
<accession>A0A6P8J5P6</accession>